<keyword evidence="1 4" id="KW-0328">Glycosyltransferase</keyword>
<protein>
    <submittedName>
        <fullName evidence="4">UDP-galactose--LPS alpha1,2-galactosyltransferase WaaW</fullName>
    </submittedName>
</protein>
<keyword evidence="5" id="KW-1185">Reference proteome</keyword>
<name>A0A2D1KNH9_9LACO</name>
<dbReference type="InterPro" id="IPR050748">
    <property type="entry name" value="Glycosyltrans_8_dom-fam"/>
</dbReference>
<dbReference type="EMBL" id="CP017697">
    <property type="protein sequence ID" value="ATO43673.1"/>
    <property type="molecule type" value="Genomic_DNA"/>
</dbReference>
<evidence type="ECO:0000313" key="5">
    <source>
        <dbReference type="Proteomes" id="UP000223559"/>
    </source>
</evidence>
<proteinExistence type="predicted"/>
<gene>
    <name evidence="4" type="ORF">LC20004_07015</name>
</gene>
<organism evidence="4 5">
    <name type="scientific">Loigolactobacillus coryniformis subsp. torquens DSM 20004 = KCTC 3535</name>
    <dbReference type="NCBI Taxonomy" id="1423822"/>
    <lineage>
        <taxon>Bacteria</taxon>
        <taxon>Bacillati</taxon>
        <taxon>Bacillota</taxon>
        <taxon>Bacilli</taxon>
        <taxon>Lactobacillales</taxon>
        <taxon>Lactobacillaceae</taxon>
        <taxon>Loigolactobacillus</taxon>
    </lineage>
</organism>
<dbReference type="PANTHER" id="PTHR13778:SF47">
    <property type="entry name" value="LIPOPOLYSACCHARIDE 1,3-GALACTOSYLTRANSFERASE"/>
    <property type="match status" value="1"/>
</dbReference>
<dbReference type="CDD" id="cd04194">
    <property type="entry name" value="GT8_A4GalT_like"/>
    <property type="match status" value="1"/>
</dbReference>
<dbReference type="KEGG" id="lcy:LC20004_07015"/>
<dbReference type="GO" id="GO:0016757">
    <property type="term" value="F:glycosyltransferase activity"/>
    <property type="evidence" value="ECO:0007669"/>
    <property type="project" value="UniProtKB-KW"/>
</dbReference>
<dbReference type="OrthoDB" id="5672604at2"/>
<dbReference type="AlphaFoldDB" id="A0A2D1KNH9"/>
<sequence length="283" mass="32644">MINLLFAIDDRMTAQLLTTLYSIVVNTPQKQFTVYVIQKEVLSATPQIEAFCAQMGLRYRPLVVGATFVATAPVTERYPETIYYRLLAQRYLPESVTRILYLDVDILVLNDLTPLYECDLGTDLYAAASHNALSRNSFNQLRLGNYEAESYFNSGVLLYNLPAVRAQVKVAAIADYIQTKKMALFLPDQDILNGLYGHQIQKIPDELYNFDARRSRFYYALSSGQWDLDWVITNTVILHFCGRDKPWKKDYHNRYAGLYKHYALRAQRVLKRSDHDDQSSPIK</sequence>
<dbReference type="RefSeq" id="WP_003679888.1">
    <property type="nucleotide sequence ID" value="NZ_AEOS01000090.1"/>
</dbReference>
<accession>A0A2D1KNH9</accession>
<evidence type="ECO:0000256" key="2">
    <source>
        <dbReference type="ARBA" id="ARBA00022679"/>
    </source>
</evidence>
<evidence type="ECO:0000256" key="1">
    <source>
        <dbReference type="ARBA" id="ARBA00022676"/>
    </source>
</evidence>
<dbReference type="InterPro" id="IPR002495">
    <property type="entry name" value="Glyco_trans_8"/>
</dbReference>
<evidence type="ECO:0000313" key="4">
    <source>
        <dbReference type="EMBL" id="ATO43673.1"/>
    </source>
</evidence>
<keyword evidence="2 4" id="KW-0808">Transferase</keyword>
<keyword evidence="3" id="KW-0479">Metal-binding</keyword>
<reference evidence="4 5" key="1">
    <citation type="submission" date="2016-10" db="EMBL/GenBank/DDBJ databases">
        <title>The whole genome sequencing and assembly of L. cotyniformis subsp. torquens DSM 20004 strain.</title>
        <authorList>
            <person name="Park M.-K."/>
            <person name="Lee Y.-J."/>
            <person name="Yi H."/>
            <person name="Bahn Y.-S."/>
            <person name="Kim J.F."/>
            <person name="Lee D.-W."/>
        </authorList>
    </citation>
    <scope>NUCLEOTIDE SEQUENCE [LARGE SCALE GENOMIC DNA]</scope>
    <source>
        <strain evidence="4 5">DSM 20004</strain>
    </source>
</reference>
<evidence type="ECO:0000256" key="3">
    <source>
        <dbReference type="ARBA" id="ARBA00022723"/>
    </source>
</evidence>
<dbReference type="InterPro" id="IPR029044">
    <property type="entry name" value="Nucleotide-diphossugar_trans"/>
</dbReference>
<dbReference type="Proteomes" id="UP000223559">
    <property type="component" value="Chromosome"/>
</dbReference>
<dbReference type="Pfam" id="PF01501">
    <property type="entry name" value="Glyco_transf_8"/>
    <property type="match status" value="1"/>
</dbReference>
<dbReference type="GO" id="GO:0046872">
    <property type="term" value="F:metal ion binding"/>
    <property type="evidence" value="ECO:0007669"/>
    <property type="project" value="UniProtKB-KW"/>
</dbReference>
<dbReference type="SUPFAM" id="SSF53448">
    <property type="entry name" value="Nucleotide-diphospho-sugar transferases"/>
    <property type="match status" value="1"/>
</dbReference>
<dbReference type="Gene3D" id="3.90.550.10">
    <property type="entry name" value="Spore Coat Polysaccharide Biosynthesis Protein SpsA, Chain A"/>
    <property type="match status" value="1"/>
</dbReference>
<dbReference type="PANTHER" id="PTHR13778">
    <property type="entry name" value="GLYCOSYLTRANSFERASE 8 DOMAIN-CONTAINING PROTEIN"/>
    <property type="match status" value="1"/>
</dbReference>